<name>J9ATS7_WUCBA</name>
<gene>
    <name evidence="1" type="ORF">WUBG_11221</name>
</gene>
<proteinExistence type="predicted"/>
<dbReference type="AlphaFoldDB" id="J9ATS7"/>
<sequence length="159" mass="19029">MSESTYRAKCFHNEIVFERGKKTSKFFSELVHQPSNLPYYGNKQRLRVEGVENWKRKRMIKHPEGKTQKERKIWGKGIKECYAKGDVWDLSGSCVLNKKNDEKRLELVCRNECNLKNVYVRTLLTIFKHIHNIFARRQRYTNYLWKPSQCLISNSRNIT</sequence>
<evidence type="ECO:0000313" key="2">
    <source>
        <dbReference type="Proteomes" id="UP000004810"/>
    </source>
</evidence>
<dbReference type="EMBL" id="ADBV01007252">
    <property type="protein sequence ID" value="EJW77870.1"/>
    <property type="molecule type" value="Genomic_DNA"/>
</dbReference>
<accession>J9ATS7</accession>
<reference evidence="2" key="1">
    <citation type="submission" date="2012-08" db="EMBL/GenBank/DDBJ databases">
        <title>The Genome Sequence of Wuchereria bancrofti.</title>
        <authorList>
            <person name="Nutman T.B."/>
            <person name="Fink D.L."/>
            <person name="Russ C."/>
            <person name="Young S."/>
            <person name="Zeng Q."/>
            <person name="Koehrsen M."/>
            <person name="Alvarado L."/>
            <person name="Berlin A."/>
            <person name="Chapman S.B."/>
            <person name="Chen Z."/>
            <person name="Freedman E."/>
            <person name="Gellesch M."/>
            <person name="Goldberg J."/>
            <person name="Griggs A."/>
            <person name="Gujja S."/>
            <person name="Heilman E.R."/>
            <person name="Heiman D."/>
            <person name="Hepburn T."/>
            <person name="Howarth C."/>
            <person name="Jen D."/>
            <person name="Larson L."/>
            <person name="Lewis B."/>
            <person name="Mehta T."/>
            <person name="Park D."/>
            <person name="Pearson M."/>
            <person name="Roberts A."/>
            <person name="Saif S."/>
            <person name="Shea T."/>
            <person name="Shenoy N."/>
            <person name="Sisk P."/>
            <person name="Stolte C."/>
            <person name="Sykes S."/>
            <person name="Walk T."/>
            <person name="White J."/>
            <person name="Yandava C."/>
            <person name="Haas B."/>
            <person name="Henn M.R."/>
            <person name="Nusbaum C."/>
            <person name="Birren B."/>
        </authorList>
    </citation>
    <scope>NUCLEOTIDE SEQUENCE [LARGE SCALE GENOMIC DNA]</scope>
    <source>
        <strain evidence="2">NA</strain>
    </source>
</reference>
<evidence type="ECO:0000313" key="1">
    <source>
        <dbReference type="EMBL" id="EJW77870.1"/>
    </source>
</evidence>
<organism evidence="1 2">
    <name type="scientific">Wuchereria bancrofti</name>
    <dbReference type="NCBI Taxonomy" id="6293"/>
    <lineage>
        <taxon>Eukaryota</taxon>
        <taxon>Metazoa</taxon>
        <taxon>Ecdysozoa</taxon>
        <taxon>Nematoda</taxon>
        <taxon>Chromadorea</taxon>
        <taxon>Rhabditida</taxon>
        <taxon>Spirurina</taxon>
        <taxon>Spiruromorpha</taxon>
        <taxon>Filarioidea</taxon>
        <taxon>Onchocercidae</taxon>
        <taxon>Wuchereria</taxon>
    </lineage>
</organism>
<dbReference type="Proteomes" id="UP000004810">
    <property type="component" value="Unassembled WGS sequence"/>
</dbReference>
<protein>
    <submittedName>
        <fullName evidence="1">Uncharacterized protein</fullName>
    </submittedName>
</protein>
<comment type="caution">
    <text evidence="1">The sequence shown here is derived from an EMBL/GenBank/DDBJ whole genome shotgun (WGS) entry which is preliminary data.</text>
</comment>